<dbReference type="EMBL" id="JAATEN010000007">
    <property type="protein sequence ID" value="NJQ01158.1"/>
    <property type="molecule type" value="Genomic_DNA"/>
</dbReference>
<dbReference type="RefSeq" id="WP_168101768.1">
    <property type="nucleotide sequence ID" value="NZ_JAATEN010000007.1"/>
</dbReference>
<reference evidence="1 2" key="1">
    <citation type="submission" date="2020-03" db="EMBL/GenBank/DDBJ databases">
        <title>WGS of actinomycetes isolated from Thailand.</title>
        <authorList>
            <person name="Thawai C."/>
        </authorList>
    </citation>
    <scope>NUCLEOTIDE SEQUENCE [LARGE SCALE GENOMIC DNA]</scope>
    <source>
        <strain evidence="1 2">PLAI 1-29</strain>
    </source>
</reference>
<evidence type="ECO:0000313" key="1">
    <source>
        <dbReference type="EMBL" id="NJQ01158.1"/>
    </source>
</evidence>
<organism evidence="1 2">
    <name type="scientific">Streptomyces zingiberis</name>
    <dbReference type="NCBI Taxonomy" id="2053010"/>
    <lineage>
        <taxon>Bacteria</taxon>
        <taxon>Bacillati</taxon>
        <taxon>Actinomycetota</taxon>
        <taxon>Actinomycetes</taxon>
        <taxon>Kitasatosporales</taxon>
        <taxon>Streptomycetaceae</taxon>
        <taxon>Streptomyces</taxon>
    </lineage>
</organism>
<dbReference type="Proteomes" id="UP000695264">
    <property type="component" value="Unassembled WGS sequence"/>
</dbReference>
<sequence length="71" mass="7853">MQEKNSEHYSLGVGGTHALIDQWAARRGVDIEDGDNVKSDSNWVAWQAMKREAKQSYSASRGDAAVSLGWE</sequence>
<keyword evidence="2" id="KW-1185">Reference proteome</keyword>
<proteinExistence type="predicted"/>
<protein>
    <submittedName>
        <fullName evidence="1">Uncharacterized protein</fullName>
    </submittedName>
</protein>
<gene>
    <name evidence="1" type="ORF">HCK00_11590</name>
</gene>
<evidence type="ECO:0000313" key="2">
    <source>
        <dbReference type="Proteomes" id="UP000695264"/>
    </source>
</evidence>
<comment type="caution">
    <text evidence="1">The sequence shown here is derived from an EMBL/GenBank/DDBJ whole genome shotgun (WGS) entry which is preliminary data.</text>
</comment>
<name>A0ABX1BXY8_9ACTN</name>
<accession>A0ABX1BXY8</accession>